<dbReference type="NCBIfam" id="NF038133">
    <property type="entry name" value="choice_anch_L"/>
    <property type="match status" value="1"/>
</dbReference>
<dbReference type="SUPFAM" id="SSF141072">
    <property type="entry name" value="CalX-like"/>
    <property type="match status" value="2"/>
</dbReference>
<evidence type="ECO:0000313" key="11">
    <source>
        <dbReference type="EMBL" id="ACC81000.1"/>
    </source>
</evidence>
<comment type="subcellular location">
    <subcellularLocation>
        <location evidence="1">Membrane</location>
    </subcellularLocation>
    <subcellularLocation>
        <location evidence="2">Secreted</location>
    </subcellularLocation>
</comment>
<dbReference type="Pfam" id="PF13448">
    <property type="entry name" value="DUF4114"/>
    <property type="match status" value="1"/>
</dbReference>
<keyword evidence="8" id="KW-0843">Virulence</keyword>
<evidence type="ECO:0000256" key="4">
    <source>
        <dbReference type="ARBA" id="ARBA00022656"/>
    </source>
</evidence>
<proteinExistence type="predicted"/>
<feature type="domain" description="Calx-beta" evidence="10">
    <location>
        <begin position="2417"/>
        <end position="2516"/>
    </location>
</feature>
<evidence type="ECO:0000256" key="2">
    <source>
        <dbReference type="ARBA" id="ARBA00004613"/>
    </source>
</evidence>
<dbReference type="EMBL" id="CP001037">
    <property type="protein sequence ID" value="ACC81000.1"/>
    <property type="molecule type" value="Genomic_DNA"/>
</dbReference>
<dbReference type="GO" id="GO:0005509">
    <property type="term" value="F:calcium ion binding"/>
    <property type="evidence" value="ECO:0007669"/>
    <property type="project" value="InterPro"/>
</dbReference>
<dbReference type="InterPro" id="IPR001343">
    <property type="entry name" value="Hemolysn_Ca-bd"/>
</dbReference>
<keyword evidence="7" id="KW-0106">Calcium</keyword>
<dbReference type="InterPro" id="IPR003644">
    <property type="entry name" value="Calx_beta"/>
</dbReference>
<keyword evidence="9" id="KW-0472">Membrane</keyword>
<dbReference type="PROSITE" id="PS00330">
    <property type="entry name" value="HEMOLYSIN_CALCIUM"/>
    <property type="match status" value="5"/>
</dbReference>
<dbReference type="OrthoDB" id="436909at2"/>
<dbReference type="Proteomes" id="UP000001191">
    <property type="component" value="Chromosome"/>
</dbReference>
<dbReference type="GO" id="GO:0090729">
    <property type="term" value="F:toxin activity"/>
    <property type="evidence" value="ECO:0007669"/>
    <property type="project" value="UniProtKB-KW"/>
</dbReference>
<organism evidence="11 12">
    <name type="scientific">Nostoc punctiforme (strain ATCC 29133 / PCC 73102)</name>
    <dbReference type="NCBI Taxonomy" id="63737"/>
    <lineage>
        <taxon>Bacteria</taxon>
        <taxon>Bacillati</taxon>
        <taxon>Cyanobacteriota</taxon>
        <taxon>Cyanophyceae</taxon>
        <taxon>Nostocales</taxon>
        <taxon>Nostocaceae</taxon>
        <taxon>Nostoc</taxon>
    </lineage>
</organism>
<dbReference type="eggNOG" id="COG2931">
    <property type="taxonomic scope" value="Bacteria"/>
</dbReference>
<dbReference type="GO" id="GO:0016020">
    <property type="term" value="C:membrane"/>
    <property type="evidence" value="ECO:0007669"/>
    <property type="project" value="UniProtKB-SubCell"/>
</dbReference>
<accession>B2J8M3</accession>
<dbReference type="PANTHER" id="PTHR38340:SF1">
    <property type="entry name" value="S-LAYER PROTEIN"/>
    <property type="match status" value="1"/>
</dbReference>
<dbReference type="InterPro" id="IPR038081">
    <property type="entry name" value="CalX-like_sf"/>
</dbReference>
<dbReference type="HOGENOM" id="CLU_226105_0_0_3"/>
<dbReference type="STRING" id="63737.Npun_R2439"/>
<evidence type="ECO:0000256" key="7">
    <source>
        <dbReference type="ARBA" id="ARBA00022837"/>
    </source>
</evidence>
<dbReference type="InterPro" id="IPR050557">
    <property type="entry name" value="RTX_toxin/Mannuronan_C5-epim"/>
</dbReference>
<dbReference type="InterPro" id="IPR025193">
    <property type="entry name" value="DUF4114"/>
</dbReference>
<protein>
    <submittedName>
        <fullName evidence="11">Na-Ca exchanger/integrin-beta4</fullName>
    </submittedName>
</protein>
<keyword evidence="6" id="KW-0677">Repeat</keyword>
<dbReference type="GO" id="GO:0007229">
    <property type="term" value="P:integrin-mediated signaling pathway"/>
    <property type="evidence" value="ECO:0007669"/>
    <property type="project" value="UniProtKB-KW"/>
</dbReference>
<keyword evidence="4" id="KW-0800">Toxin</keyword>
<evidence type="ECO:0000256" key="6">
    <source>
        <dbReference type="ARBA" id="ARBA00022737"/>
    </source>
</evidence>
<dbReference type="PRINTS" id="PR00313">
    <property type="entry name" value="CABNDNGRPT"/>
</dbReference>
<dbReference type="InterPro" id="IPR018511">
    <property type="entry name" value="Hemolysin-typ_Ca-bd_CS"/>
</dbReference>
<reference evidence="11 12" key="2">
    <citation type="journal article" date="2013" name="Plant Physiol.">
        <title>A Nostoc punctiforme Sugar Transporter Necessary to Establish a Cyanobacterium-Plant Symbiosis.</title>
        <authorList>
            <person name="Ekman M."/>
            <person name="Picossi S."/>
            <person name="Campbell E.L."/>
            <person name="Meeks J.C."/>
            <person name="Flores E."/>
        </authorList>
    </citation>
    <scope>NUCLEOTIDE SEQUENCE [LARGE SCALE GENOMIC DNA]</scope>
    <source>
        <strain evidence="12">ATCC 29133 / PCC 73102</strain>
    </source>
</reference>
<dbReference type="SMART" id="SM00237">
    <property type="entry name" value="Calx_beta"/>
    <property type="match status" value="1"/>
</dbReference>
<gene>
    <name evidence="11" type="ordered locus">Npun_R2439</name>
</gene>
<keyword evidence="11" id="KW-0401">Integrin</keyword>
<dbReference type="SUPFAM" id="SSF51120">
    <property type="entry name" value="beta-Roll"/>
    <property type="match status" value="5"/>
</dbReference>
<sequence length="2999" mass="314335">MTKPKYISIHSSSAGNLAQIGLSNNAIDDTLASLIFPTLKDFASNTGFRQATTVAFGNNFNTQKLEALHHQWAAGNFSQFPTIKILSASDLGGARAAFAQTTNTIYISADFVAEKANNPSLFKDVLLEEIGHFIDAKINKIDTQGDEGKIFAKLVQGRAVTEQELQQFQQANDAISIKVNGKTLAAEADIDPASNLQFLPAKVDALFDQIKSIINNNIPSTSGLPLIGNKLDLKGSINNFIDDVKNKVVTELGKGQENTVAAIQQALFNALSSTNLLLDSDDPDSVVTINDIQVIQDNSSIAFKFNIGTVAHPNISLDQNLGLPNLGLDISGGLSADLDISLGVGFGVDNFSNDQNAIFLDTSVAKEFQAHFQGKLVDGSNNPLTLDGTLGFLHIEATDQGSALTADFAADLKGGDAQGKIRFNNLDTIDIDADALTVDADLKLFIDTGISDPNTGESLNGPLPSITANFDLLDLQFNSDNPSVPAPIVKFTDAKLNFGSLVSGFFKSVFTDLQTITNPFKPIINTLTTPLPVIRASLLDIAEKVVNSGLFGSGTIDPETFEFVKIAVKIVNVIDSFPTSADSLFLDLGDFDLTGTDVRTDDVSDNSKVTPNITKFTDPLNQVSSSGNGDVTPFINALIDLVTNIQDSSVFKESAQFVDNNPALAAQSLQSLADEDTNSIKQLFPILADPSSVFQILLGQQVDLFRYDSPTLAFKYTFTPPTIPIFGPLGLQISGGVSAGAAISVGYDTQGLIDFRKGGFADASKLLNGFFAGRPISDKDGDGDRDHNLTLGGELDAAAALDLEFIKAALGGGIGLTVFFDLGNSDNDYKIRSSDIANVIDSGGNPFCLFSPSGELDAIIFGQITLDFGFFSFSKRLNLATIKLVSFTAEDFGGNPCAGEESEHYNVIDKEPDPDSPIAKQLAGAGIVDRTGTDNNDIIIVEHISGSVNDDGSSDEIVEVQGLDPQPKQYAKVKLVIVSAGEGNDTITFINDVEANGQVTGGAGDDNITTGEGDDFLLGGAGNDTLDGGEVGLLDTQDKNTADYSDAPNGIVVNLTQGKASNDGYGTQDILIHIQNIVGSSKNDSITGSDDDNVLVGDQGNDTLISLEGDDVLLSGAGADYIDGGDDEDTITYIASMAGVYVNISNSNVAFVSPIDKVLSSLPKNRGFGGEANGDKIFNVENLQGSIYNDILVAGDQDGHVSGLNGDDILIAGPGDDTLDGGTGNDWVSYIRATQGVEVHLVEEDGNTDGGASGDKLLSLRNKDDEPLSINSIENLQGSNFADTLEGDIGSNILRGEGGSDTLKGNDGNDTLIGGVGADFLDGGTSIDWADYSESPGGVNVSLLPGAVNTGGHGQGDTFAQTIISSTVENLLGSDFADILTGDAGNNDINPGLSNFGTDVVDGGSGSDRLIIDYSRNDFGTGVIGGFSNFANPTNSFSRGSGTNPPVQDAVTFKNIERLKVTGTSKADQIFGGADDDVILGGAGNDIIAGGRGNNVILADDGNDFVKDQNDASLAFSGTPGNSFIVLNGGAGIDTLSIDLSGKADNITLVSLNPGEENPNQLLTLSDGSVITQFEAFRDIKTGFGKDLLTQLGKLDNNFNTGGGNDTINSGLGLDTVDGGSSSGDDDLLIVDYSVRDVGSGIQSFFNGTNGGEIYRNITSSGNTLLDRVTFSNIERLNVIGTSKADQLVGGNGADTLIGNDGDDSLIGNKGSDSLFGSANNDILIGVKLGVSPGSGNEIDSLTGGTGKDEFWLGDAREVYYDDENPLTSGFNNQGQITDFNPDEGDIIQLHGKSGDYILKEIRTGTQIFLRGSRTSTDELIGFVQGFSKFDLNASYVRYVDSSTATVSANSVMSLKTLPVETNAIESLTDNITANTLNLNIAEALVPAFTVTQNNGNGFGLLDTLTGITTGLSNFNVKLTGDARAFGTFQNDPFGLGSGIVLSTGKVKDLAGGNTADGDFSPGTSVPIQLTKLPGVTGGSPAETAVYVADLSNLGFDLSSLTIGDGGVLGGSNGRFTGFDLDAIKLSHTLVNSAADAASLVGLDVFDFSLAGTTFIPGEQRPPTDPTNPNLFGTTNGYINNAIAKLTSFDANSTIGPTATGFVSLGDSGKVGFDLKSSIASGQPLYLYLGEVGDNGEVAAGDISVSNRSFAGLNDLSTDFGTPGAADDNISMQIDFVADDTAPLIYFQFAFASEEFVEFGGSDFNDLFSLKLNGLDLALLSDDEAVTINNLAPTPFGYHPDFIYNPSGTGPATEQTRLDGYTKVLTFAGPTITNAKNSLILNVKDVRDGLLDSAIFLKAATLGTVDPNNLPGSVRVDTGKDLVVVEGGTTDTFTFVLKTIPKDNVTVTLTPDKQLDLGQGVNNPTTLTFTPGNALIAQTVTVKAVDDTLVEGNHTGIISFKVNSSDSAYNELPVSDLKVAIRDNDEPAPVFAISSASATEGNPITFTITRTGDAQIDQSITLATSIGTRDTASERDFKAKTETITFKPGETQKTFTVETISDSLFEGNETFTVGLSKPTNGAIINPNSTAKGTIVDAGAIITQTDGSTNVTEGGATDSYSVVLTTQPTADVIITINNGRQIRTSSRTLTFTSRNWNIAQNVTVVAIDDAIVEGNHGDSIQNTVSSSDAKYNGIAGSINVSITDNDLLLTRNVGNESLLTDNVDNNIFTIKGDSDQARLKVTLTGHNSNSLNELGVFIVDDASGNINGIKPGTTGYAQAALERAKIIFSTIANAPNGFDANNLTSLLKLNSGDQLRFYLVKNSSTDSVRTGATSIADMLFADASTQKITDLGTDGFSLDWKDGFGTSTTDFKDLVVKIQSTNETLPLGTNLQSQPQGELIDLRGVRQQVKADFVVNSEAAFNNFIGFYQVTDENGGIDTNGDGKADILIGQTGYSEAAVRGRVAGIDLTVNNQGTTTYTGTFQPGSIFAPFIIANGRPDALLDSNSNNDPAVYFPFLGANTDKVDHIRLLGNNIFGFEDLASGGDKDFNDVIVRVNLNIA</sequence>
<dbReference type="GO" id="GO:0005576">
    <property type="term" value="C:extracellular region"/>
    <property type="evidence" value="ECO:0007669"/>
    <property type="project" value="UniProtKB-SubCell"/>
</dbReference>
<evidence type="ECO:0000256" key="3">
    <source>
        <dbReference type="ARBA" id="ARBA00022525"/>
    </source>
</evidence>
<evidence type="ECO:0000256" key="1">
    <source>
        <dbReference type="ARBA" id="ARBA00004370"/>
    </source>
</evidence>
<dbReference type="RefSeq" id="WP_012408994.1">
    <property type="nucleotide sequence ID" value="NC_010628.1"/>
</dbReference>
<evidence type="ECO:0000259" key="10">
    <source>
        <dbReference type="SMART" id="SM00237"/>
    </source>
</evidence>
<keyword evidence="5" id="KW-0732">Signal</keyword>
<dbReference type="InterPro" id="IPR011049">
    <property type="entry name" value="Serralysin-like_metalloprot_C"/>
</dbReference>
<keyword evidence="3" id="KW-0964">Secreted</keyword>
<dbReference type="PANTHER" id="PTHR38340">
    <property type="entry name" value="S-LAYER PROTEIN"/>
    <property type="match status" value="1"/>
</dbReference>
<dbReference type="InterPro" id="IPR003995">
    <property type="entry name" value="RTX_toxin_determinant-A"/>
</dbReference>
<evidence type="ECO:0000256" key="9">
    <source>
        <dbReference type="ARBA" id="ARBA00023136"/>
    </source>
</evidence>
<evidence type="ECO:0000313" key="12">
    <source>
        <dbReference type="Proteomes" id="UP000001191"/>
    </source>
</evidence>
<dbReference type="Gene3D" id="2.60.40.2030">
    <property type="match status" value="1"/>
</dbReference>
<dbReference type="Pfam" id="PF00353">
    <property type="entry name" value="HemolysinCabind"/>
    <property type="match status" value="7"/>
</dbReference>
<reference evidence="12" key="1">
    <citation type="submission" date="2008-04" db="EMBL/GenBank/DDBJ databases">
        <title>Complete sequence of chromosome of Nostoc punctiforme ATCC 29133.</title>
        <authorList>
            <consortium name="US DOE Joint Genome Institute"/>
            <person name="Copeland A."/>
            <person name="Lucas S."/>
            <person name="Lapidus A."/>
            <person name="Glavina del Rio T."/>
            <person name="Dalin E."/>
            <person name="Tice H."/>
            <person name="Pitluck S."/>
            <person name="Chain P."/>
            <person name="Malfatti S."/>
            <person name="Shin M."/>
            <person name="Vergez L."/>
            <person name="Schmutz J."/>
            <person name="Larimer F."/>
            <person name="Land M."/>
            <person name="Hauser L."/>
            <person name="Kyrpides N."/>
            <person name="Kim E."/>
            <person name="Meeks J.C."/>
            <person name="Elhai J."/>
            <person name="Campbell E.L."/>
            <person name="Thiel T."/>
            <person name="Longmire J."/>
            <person name="Potts M."/>
            <person name="Atlas R."/>
        </authorList>
    </citation>
    <scope>NUCLEOTIDE SEQUENCE [LARGE SCALE GENOMIC DNA]</scope>
    <source>
        <strain evidence="12">ATCC 29133 / PCC 73102</strain>
    </source>
</reference>
<dbReference type="EnsemblBacteria" id="ACC81000">
    <property type="protein sequence ID" value="ACC81000"/>
    <property type="gene ID" value="Npun_R2439"/>
</dbReference>
<dbReference type="InterPro" id="IPR049804">
    <property type="entry name" value="Choice_anch_L"/>
</dbReference>
<dbReference type="KEGG" id="npu:Npun_R2439"/>
<evidence type="ECO:0000256" key="5">
    <source>
        <dbReference type="ARBA" id="ARBA00022729"/>
    </source>
</evidence>
<name>B2J8M3_NOSP7</name>
<keyword evidence="12" id="KW-1185">Reference proteome</keyword>
<evidence type="ECO:0000256" key="8">
    <source>
        <dbReference type="ARBA" id="ARBA00023026"/>
    </source>
</evidence>
<dbReference type="Pfam" id="PF03160">
    <property type="entry name" value="Calx-beta"/>
    <property type="match status" value="2"/>
</dbReference>
<dbReference type="Gene3D" id="2.150.10.10">
    <property type="entry name" value="Serralysin-like metalloprotease, C-terminal"/>
    <property type="match status" value="6"/>
</dbReference>
<dbReference type="PRINTS" id="PR01488">
    <property type="entry name" value="RTXTOXINA"/>
</dbReference>